<sequence>MRRAEASFIMRNVQERKSRYVWMSAGGNGDARTAASSCHKSRFFAQKRPSQLSLPEVKGSQDMQWKKTYFLRVSRDTLRTLPTHVDRCRHRDRHGDVYCDACAMALCQSH</sequence>
<evidence type="ECO:0000313" key="2">
    <source>
        <dbReference type="Proteomes" id="UP000028828"/>
    </source>
</evidence>
<accession>A0A086K3L3</accession>
<name>A0A086K3L3_TOXGO</name>
<dbReference type="VEuPathDB" id="ToxoDB:TGP89_360890"/>
<organism evidence="1 2">
    <name type="scientific">Toxoplasma gondii p89</name>
    <dbReference type="NCBI Taxonomy" id="943119"/>
    <lineage>
        <taxon>Eukaryota</taxon>
        <taxon>Sar</taxon>
        <taxon>Alveolata</taxon>
        <taxon>Apicomplexa</taxon>
        <taxon>Conoidasida</taxon>
        <taxon>Coccidia</taxon>
        <taxon>Eucoccidiorida</taxon>
        <taxon>Eimeriorina</taxon>
        <taxon>Sarcocystidae</taxon>
        <taxon>Toxoplasma</taxon>
    </lineage>
</organism>
<dbReference type="AlphaFoldDB" id="A0A086K3L3"/>
<reference evidence="1 2" key="1">
    <citation type="submission" date="2014-03" db="EMBL/GenBank/DDBJ databases">
        <authorList>
            <person name="Sibley D."/>
            <person name="Venepally P."/>
            <person name="Karamycheva S."/>
            <person name="Hadjithomas M."/>
            <person name="Khan A."/>
            <person name="Brunk B."/>
            <person name="Roos D."/>
            <person name="Caler E."/>
            <person name="Lorenzi H."/>
        </authorList>
    </citation>
    <scope>NUCLEOTIDE SEQUENCE [LARGE SCALE GENOMIC DNA]</scope>
    <source>
        <strain evidence="2">p89</strain>
    </source>
</reference>
<protein>
    <submittedName>
        <fullName evidence="1">Uncharacterized protein</fullName>
    </submittedName>
</protein>
<dbReference type="EMBL" id="AEYI02001308">
    <property type="protein sequence ID" value="KFG38981.1"/>
    <property type="molecule type" value="Genomic_DNA"/>
</dbReference>
<evidence type="ECO:0000313" key="1">
    <source>
        <dbReference type="EMBL" id="KFG38981.1"/>
    </source>
</evidence>
<gene>
    <name evidence="1" type="ORF">TGP89_360890</name>
</gene>
<comment type="caution">
    <text evidence="1">The sequence shown here is derived from an EMBL/GenBank/DDBJ whole genome shotgun (WGS) entry which is preliminary data.</text>
</comment>
<dbReference type="Proteomes" id="UP000028828">
    <property type="component" value="Unassembled WGS sequence"/>
</dbReference>
<proteinExistence type="predicted"/>